<reference evidence="8" key="1">
    <citation type="journal article" date="2021" name="Proc. Natl. Acad. Sci. U.S.A.">
        <title>A Catalog of Tens of Thousands of Viruses from Human Metagenomes Reveals Hidden Associations with Chronic Diseases.</title>
        <authorList>
            <person name="Tisza M.J."/>
            <person name="Buck C.B."/>
        </authorList>
    </citation>
    <scope>NUCLEOTIDE SEQUENCE</scope>
    <source>
        <strain evidence="8">CtHNe8</strain>
    </source>
</reference>
<accession>A0A8S5S8Q3</accession>
<protein>
    <recommendedName>
        <fullName evidence="1">site-specific DNA-methyltransferase (adenine-specific)</fullName>
        <ecNumber evidence="1">2.1.1.72</ecNumber>
    </recommendedName>
</protein>
<dbReference type="GO" id="GO:0009307">
    <property type="term" value="P:DNA restriction-modification system"/>
    <property type="evidence" value="ECO:0007669"/>
    <property type="project" value="UniProtKB-KW"/>
</dbReference>
<evidence type="ECO:0000256" key="2">
    <source>
        <dbReference type="ARBA" id="ARBA00022603"/>
    </source>
</evidence>
<dbReference type="InterPro" id="IPR051537">
    <property type="entry name" value="DNA_Adenine_Mtase"/>
</dbReference>
<comment type="catalytic activity">
    <reaction evidence="6">
        <text>a 2'-deoxyadenosine in DNA + S-adenosyl-L-methionine = an N(6)-methyl-2'-deoxyadenosine in DNA + S-adenosyl-L-homocysteine + H(+)</text>
        <dbReference type="Rhea" id="RHEA:15197"/>
        <dbReference type="Rhea" id="RHEA-COMP:12418"/>
        <dbReference type="Rhea" id="RHEA-COMP:12419"/>
        <dbReference type="ChEBI" id="CHEBI:15378"/>
        <dbReference type="ChEBI" id="CHEBI:57856"/>
        <dbReference type="ChEBI" id="CHEBI:59789"/>
        <dbReference type="ChEBI" id="CHEBI:90615"/>
        <dbReference type="ChEBI" id="CHEBI:90616"/>
        <dbReference type="EC" id="2.1.1.72"/>
    </reaction>
</comment>
<dbReference type="InterPro" id="IPR002052">
    <property type="entry name" value="DNA_methylase_N6_adenine_CS"/>
</dbReference>
<dbReference type="Gene3D" id="3.40.50.150">
    <property type="entry name" value="Vaccinia Virus protein VP39"/>
    <property type="match status" value="1"/>
</dbReference>
<dbReference type="EC" id="2.1.1.72" evidence="1"/>
<dbReference type="PANTHER" id="PTHR42933:SF1">
    <property type="entry name" value="SITE-SPECIFIC DNA-METHYLTRANSFERASE (ADENINE-SPECIFIC)"/>
    <property type="match status" value="1"/>
</dbReference>
<feature type="domain" description="DNA methylase adenine-specific" evidence="7">
    <location>
        <begin position="10"/>
        <end position="212"/>
    </location>
</feature>
<evidence type="ECO:0000256" key="5">
    <source>
        <dbReference type="ARBA" id="ARBA00022747"/>
    </source>
</evidence>
<evidence type="ECO:0000256" key="1">
    <source>
        <dbReference type="ARBA" id="ARBA00011900"/>
    </source>
</evidence>
<dbReference type="GO" id="GO:0008170">
    <property type="term" value="F:N-methyltransferase activity"/>
    <property type="evidence" value="ECO:0007669"/>
    <property type="project" value="InterPro"/>
</dbReference>
<evidence type="ECO:0000256" key="4">
    <source>
        <dbReference type="ARBA" id="ARBA00022691"/>
    </source>
</evidence>
<evidence type="ECO:0000256" key="3">
    <source>
        <dbReference type="ARBA" id="ARBA00022679"/>
    </source>
</evidence>
<dbReference type="CDD" id="cd02440">
    <property type="entry name" value="AdoMet_MTases"/>
    <property type="match status" value="1"/>
</dbReference>
<keyword evidence="4" id="KW-0949">S-adenosyl-L-methionine</keyword>
<name>A0A8S5S8Q3_9CAUD</name>
<proteinExistence type="predicted"/>
<evidence type="ECO:0000313" key="8">
    <source>
        <dbReference type="EMBL" id="DAF47288.1"/>
    </source>
</evidence>
<dbReference type="InterPro" id="IPR003356">
    <property type="entry name" value="DNA_methylase_A-5"/>
</dbReference>
<dbReference type="EMBL" id="BK032553">
    <property type="protein sequence ID" value="DAF47288.1"/>
    <property type="molecule type" value="Genomic_DNA"/>
</dbReference>
<dbReference type="PANTHER" id="PTHR42933">
    <property type="entry name" value="SLR6095 PROTEIN"/>
    <property type="match status" value="1"/>
</dbReference>
<dbReference type="GO" id="GO:0009007">
    <property type="term" value="F:site-specific DNA-methyltransferase (adenine-specific) activity"/>
    <property type="evidence" value="ECO:0007669"/>
    <property type="project" value="UniProtKB-EC"/>
</dbReference>
<evidence type="ECO:0000256" key="6">
    <source>
        <dbReference type="ARBA" id="ARBA00047942"/>
    </source>
</evidence>
<dbReference type="Pfam" id="PF02384">
    <property type="entry name" value="N6_Mtase"/>
    <property type="match status" value="1"/>
</dbReference>
<sequence>MSHSVKSVRKQFKSNGVFYTPPELAEYMRRLFPADVAEIYDPTCGGGALLEVFGPDCRKYGQELDAQQLEECRQRIPNFEGYAGDTLVDDKFAGRKFKYIIGNPPFSVKWEPTQDPRFDGPPALAPRSKADYAFILHILSHLTDDGRAVVMEFPGILYRGAAEGKIRRWLVEQNWVEEVIAIPGGKFEDTAIATCVIVFSKSKTSTAIKFRDEELGLERVVELEEVEQAGYNLSVSTYVQPPDNREPVDIKALNLEQEQHVINHIRKSLAYTRMLYEIFPQDCRPEGFGSFLADVKKAVGEFEDGCA</sequence>
<dbReference type="SUPFAM" id="SSF53335">
    <property type="entry name" value="S-adenosyl-L-methionine-dependent methyltransferases"/>
    <property type="match status" value="1"/>
</dbReference>
<dbReference type="GO" id="GO:0032259">
    <property type="term" value="P:methylation"/>
    <property type="evidence" value="ECO:0007669"/>
    <property type="project" value="UniProtKB-KW"/>
</dbReference>
<evidence type="ECO:0000259" key="7">
    <source>
        <dbReference type="Pfam" id="PF02384"/>
    </source>
</evidence>
<dbReference type="InterPro" id="IPR029063">
    <property type="entry name" value="SAM-dependent_MTases_sf"/>
</dbReference>
<keyword evidence="5" id="KW-0680">Restriction system</keyword>
<keyword evidence="3" id="KW-0808">Transferase</keyword>
<dbReference type="GO" id="GO:0003677">
    <property type="term" value="F:DNA binding"/>
    <property type="evidence" value="ECO:0007669"/>
    <property type="project" value="InterPro"/>
</dbReference>
<dbReference type="PRINTS" id="PR00507">
    <property type="entry name" value="N12N6MTFRASE"/>
</dbReference>
<dbReference type="PROSITE" id="PS00092">
    <property type="entry name" value="N6_MTASE"/>
    <property type="match status" value="1"/>
</dbReference>
<keyword evidence="2 8" id="KW-0489">Methyltransferase</keyword>
<organism evidence="8">
    <name type="scientific">Siphoviridae sp. ctHNe8</name>
    <dbReference type="NCBI Taxonomy" id="2827827"/>
    <lineage>
        <taxon>Viruses</taxon>
        <taxon>Duplodnaviria</taxon>
        <taxon>Heunggongvirae</taxon>
        <taxon>Uroviricota</taxon>
        <taxon>Caudoviricetes</taxon>
    </lineage>
</organism>